<keyword evidence="2" id="KW-0805">Transcription regulation</keyword>
<dbReference type="InterPro" id="IPR009071">
    <property type="entry name" value="HMG_box_dom"/>
</dbReference>
<protein>
    <recommendedName>
        <fullName evidence="8">HMG box domain-containing protein</fullName>
    </recommendedName>
</protein>
<dbReference type="Pfam" id="PF16090">
    <property type="entry name" value="DUF4819"/>
    <property type="match status" value="1"/>
</dbReference>
<keyword evidence="3 6" id="KW-0238">DNA-binding</keyword>
<feature type="region of interest" description="Disordered" evidence="7">
    <location>
        <begin position="461"/>
        <end position="482"/>
    </location>
</feature>
<dbReference type="Proteomes" id="UP000663838">
    <property type="component" value="Unassembled WGS sequence"/>
</dbReference>
<evidence type="ECO:0000259" key="8">
    <source>
        <dbReference type="PROSITE" id="PS50118"/>
    </source>
</evidence>
<feature type="region of interest" description="Disordered" evidence="7">
    <location>
        <begin position="383"/>
        <end position="406"/>
    </location>
</feature>
<dbReference type="Pfam" id="PF25981">
    <property type="entry name" value="HTH_Cic_C"/>
    <property type="match status" value="1"/>
</dbReference>
<dbReference type="GO" id="GO:0005634">
    <property type="term" value="C:nucleus"/>
    <property type="evidence" value="ECO:0007669"/>
    <property type="project" value="UniProtKB-UniRule"/>
</dbReference>
<evidence type="ECO:0000256" key="1">
    <source>
        <dbReference type="ARBA" id="ARBA00022553"/>
    </source>
</evidence>
<comment type="caution">
    <text evidence="9">The sequence shown here is derived from an EMBL/GenBank/DDBJ whole genome shotgun (WGS) entry which is preliminary data.</text>
</comment>
<evidence type="ECO:0000256" key="7">
    <source>
        <dbReference type="SAM" id="MobiDB-lite"/>
    </source>
</evidence>
<evidence type="ECO:0000313" key="9">
    <source>
        <dbReference type="EMBL" id="CAF3643313.1"/>
    </source>
</evidence>
<evidence type="ECO:0000256" key="5">
    <source>
        <dbReference type="ARBA" id="ARBA00023242"/>
    </source>
</evidence>
<dbReference type="InterPro" id="IPR052412">
    <property type="entry name" value="CC-Dev_Transcription_Reg"/>
</dbReference>
<dbReference type="AlphaFoldDB" id="A0A818QMA0"/>
<dbReference type="InterPro" id="IPR058606">
    <property type="entry name" value="HTH_Cic_C"/>
</dbReference>
<feature type="compositionally biased region" description="Polar residues" evidence="7">
    <location>
        <begin position="461"/>
        <end position="476"/>
    </location>
</feature>
<keyword evidence="1" id="KW-0597">Phosphoprotein</keyword>
<dbReference type="InterPro" id="IPR032147">
    <property type="entry name" value="Cic_dom"/>
</dbReference>
<dbReference type="GO" id="GO:0000981">
    <property type="term" value="F:DNA-binding transcription factor activity, RNA polymerase II-specific"/>
    <property type="evidence" value="ECO:0007669"/>
    <property type="project" value="TreeGrafter"/>
</dbReference>
<sequence length="789" mass="90621">MLRRSSTTTTINEEDQKTFSLKKRWLAHHHDDQQQQVNNLNYFSEIKKLLNEYSFQDWRTITVLVETNSNEYISGKLNHIGLNGCLSVQSNISSYEKSIEINIYENIFGILSDNAPSIQDLVEGKFILCKNPPNHHIYQTAVIVEKTKEGKFKILFKDQTELLCVPRQSIRLFLPPWHDEVSIDWNAALYQTGLFTFNKTLNGLCVSPSFEDSCSTIESSNVKNDICDNISDEKSYRKGDIITLDSQNRKKFNGKQWRRLCSYKTCTKESQKFGLCSRHLSLKGEDKDKNPIDVPLNITSHQSHSTKPIFSLENSSKSAKDKSIRRPINSFMLFSQEERAKIHLENPYHDNRNVSKILGERWYSLPQNQRELYKTRANQLNEQNKEQLRRSTRLQSTNKVVSPPTPSDPLQVFAQICTNMPKLNEYFSPITKPTLENTSILTNIVTPVPIHSNSTFNILDQSQPNNSYSKTENESNALLERDKPSNIIDSYDCSNEYSLSKSTSRLSETETCRTIVSMLINQRKTNLDLEQQLKNLQSSIKPVSLDDHRTHSFVSSFSSASTSTGYSSGSSIDGSSTILSAFSSRSNSSLSERSKTSPTSFKPILPFKYQVTTDDDFTYKPLTLYEQEQTNVDEPPAKRCKILYTEDTQGPRTRSRSISERVGINDSSSIVTRKRKTSIICEQNQTEIKQPKIDYIKQLEEMKNQYIKSSTSRHTTNESLTKSQLESKLKVIEFLKDHLYPTDSSILSFQMSNEELFPNKRLLNQRIREIRQRLMSHLKQEKISINSSS</sequence>
<accession>A0A818QMA0</accession>
<evidence type="ECO:0000256" key="3">
    <source>
        <dbReference type="ARBA" id="ARBA00023125"/>
    </source>
</evidence>
<dbReference type="PANTHER" id="PTHR13059:SF13">
    <property type="entry name" value="PROTEIN CAPICUA HOMOLOG"/>
    <property type="match status" value="1"/>
</dbReference>
<dbReference type="PROSITE" id="PS50118">
    <property type="entry name" value="HMG_BOX_2"/>
    <property type="match status" value="1"/>
</dbReference>
<evidence type="ECO:0000313" key="10">
    <source>
        <dbReference type="EMBL" id="CAF4736749.1"/>
    </source>
</evidence>
<dbReference type="EMBL" id="CAJOBS010001502">
    <property type="protein sequence ID" value="CAF4736749.1"/>
    <property type="molecule type" value="Genomic_DNA"/>
</dbReference>
<evidence type="ECO:0000256" key="2">
    <source>
        <dbReference type="ARBA" id="ARBA00023015"/>
    </source>
</evidence>
<reference evidence="9" key="1">
    <citation type="submission" date="2021-02" db="EMBL/GenBank/DDBJ databases">
        <authorList>
            <person name="Nowell W R."/>
        </authorList>
    </citation>
    <scope>NUCLEOTIDE SEQUENCE</scope>
</reference>
<evidence type="ECO:0000256" key="4">
    <source>
        <dbReference type="ARBA" id="ARBA00023163"/>
    </source>
</evidence>
<organism evidence="9 11">
    <name type="scientific">Rotaria socialis</name>
    <dbReference type="NCBI Taxonomy" id="392032"/>
    <lineage>
        <taxon>Eukaryota</taxon>
        <taxon>Metazoa</taxon>
        <taxon>Spiralia</taxon>
        <taxon>Gnathifera</taxon>
        <taxon>Rotifera</taxon>
        <taxon>Eurotatoria</taxon>
        <taxon>Bdelloidea</taxon>
        <taxon>Philodinida</taxon>
        <taxon>Philodinidae</taxon>
        <taxon>Rotaria</taxon>
    </lineage>
</organism>
<keyword evidence="4" id="KW-0804">Transcription</keyword>
<dbReference type="SMART" id="SM00398">
    <property type="entry name" value="HMG"/>
    <property type="match status" value="1"/>
</dbReference>
<gene>
    <name evidence="9" type="ORF">KIK155_LOCUS23054</name>
    <name evidence="10" type="ORF">TOA249_LOCUS19331</name>
</gene>
<evidence type="ECO:0000256" key="6">
    <source>
        <dbReference type="PROSITE-ProRule" id="PRU00267"/>
    </source>
</evidence>
<keyword evidence="5 6" id="KW-0539">Nucleus</keyword>
<dbReference type="Proteomes" id="UP000663865">
    <property type="component" value="Unassembled WGS sequence"/>
</dbReference>
<dbReference type="Gene3D" id="1.10.30.10">
    <property type="entry name" value="High mobility group box domain"/>
    <property type="match status" value="1"/>
</dbReference>
<evidence type="ECO:0000313" key="11">
    <source>
        <dbReference type="Proteomes" id="UP000663865"/>
    </source>
</evidence>
<feature type="domain" description="HMG box" evidence="8">
    <location>
        <begin position="324"/>
        <end position="392"/>
    </location>
</feature>
<dbReference type="GO" id="GO:0000977">
    <property type="term" value="F:RNA polymerase II transcription regulatory region sequence-specific DNA binding"/>
    <property type="evidence" value="ECO:0007669"/>
    <property type="project" value="TreeGrafter"/>
</dbReference>
<dbReference type="SUPFAM" id="SSF47095">
    <property type="entry name" value="HMG-box"/>
    <property type="match status" value="1"/>
</dbReference>
<dbReference type="Pfam" id="PF00505">
    <property type="entry name" value="HMG_box"/>
    <property type="match status" value="1"/>
</dbReference>
<dbReference type="EMBL" id="CAJNYV010004094">
    <property type="protein sequence ID" value="CAF3643313.1"/>
    <property type="molecule type" value="Genomic_DNA"/>
</dbReference>
<feature type="DNA-binding region" description="HMG box" evidence="6">
    <location>
        <begin position="324"/>
        <end position="392"/>
    </location>
</feature>
<dbReference type="PANTHER" id="PTHR13059">
    <property type="entry name" value="HMG-BOX TRANSCRIPTION FACTOR BBX"/>
    <property type="match status" value="1"/>
</dbReference>
<proteinExistence type="predicted"/>
<dbReference type="InterPro" id="IPR036910">
    <property type="entry name" value="HMG_box_dom_sf"/>
</dbReference>
<name>A0A818QMA0_9BILA</name>